<evidence type="ECO:0000256" key="1">
    <source>
        <dbReference type="SAM" id="Phobius"/>
    </source>
</evidence>
<name>A0A2W0H922_9BACI</name>
<keyword evidence="1" id="KW-0812">Transmembrane</keyword>
<keyword evidence="3" id="KW-1185">Reference proteome</keyword>
<evidence type="ECO:0000313" key="3">
    <source>
        <dbReference type="Proteomes" id="UP000248066"/>
    </source>
</evidence>
<feature type="transmembrane region" description="Helical" evidence="1">
    <location>
        <begin position="31"/>
        <end position="47"/>
    </location>
</feature>
<evidence type="ECO:0000313" key="2">
    <source>
        <dbReference type="EMBL" id="PYZ97657.1"/>
    </source>
</evidence>
<dbReference type="Proteomes" id="UP000248066">
    <property type="component" value="Unassembled WGS sequence"/>
</dbReference>
<organism evidence="2 3">
    <name type="scientific">Alteribacter lacisalsi</name>
    <dbReference type="NCBI Taxonomy" id="2045244"/>
    <lineage>
        <taxon>Bacteria</taxon>
        <taxon>Bacillati</taxon>
        <taxon>Bacillota</taxon>
        <taxon>Bacilli</taxon>
        <taxon>Bacillales</taxon>
        <taxon>Bacillaceae</taxon>
        <taxon>Alteribacter</taxon>
    </lineage>
</organism>
<keyword evidence="1" id="KW-1133">Transmembrane helix</keyword>
<dbReference type="RefSeq" id="WP_110516952.1">
    <property type="nucleotide sequence ID" value="NZ_PDOF01000001.1"/>
</dbReference>
<proteinExistence type="predicted"/>
<sequence>MDTFAEKEDFLLLKITGSFLLGMMTFYENKYVIPIGFLLFVLIFPRQNRLLKWGAALAGLAVAFSDLCFAAEKKGRFL</sequence>
<keyword evidence="1" id="KW-0472">Membrane</keyword>
<accession>A0A2W0H922</accession>
<dbReference type="AlphaFoldDB" id="A0A2W0H922"/>
<gene>
    <name evidence="2" type="ORF">CR205_03425</name>
</gene>
<dbReference type="EMBL" id="PDOF01000001">
    <property type="protein sequence ID" value="PYZ97657.1"/>
    <property type="molecule type" value="Genomic_DNA"/>
</dbReference>
<reference evidence="2 3" key="1">
    <citation type="submission" date="2017-10" db="EMBL/GenBank/DDBJ databases">
        <title>Bacillus sp. nov., a halophilic bacterium isolated from a Yangshapao Lake.</title>
        <authorList>
            <person name="Wang H."/>
        </authorList>
    </citation>
    <scope>NUCLEOTIDE SEQUENCE [LARGE SCALE GENOMIC DNA]</scope>
    <source>
        <strain evidence="2 3">YSP-3</strain>
    </source>
</reference>
<comment type="caution">
    <text evidence="2">The sequence shown here is derived from an EMBL/GenBank/DDBJ whole genome shotgun (WGS) entry which is preliminary data.</text>
</comment>
<protein>
    <submittedName>
        <fullName evidence="2">Uncharacterized protein</fullName>
    </submittedName>
</protein>